<dbReference type="Proteomes" id="UP000242715">
    <property type="component" value="Unassembled WGS sequence"/>
</dbReference>
<dbReference type="AlphaFoldDB" id="A0A2Z6PHC0"/>
<evidence type="ECO:0000313" key="1">
    <source>
        <dbReference type="EMBL" id="GAU43867.1"/>
    </source>
</evidence>
<gene>
    <name evidence="1" type="ORF">TSUD_179620</name>
</gene>
<organism evidence="1 2">
    <name type="scientific">Trifolium subterraneum</name>
    <name type="common">Subterranean clover</name>
    <dbReference type="NCBI Taxonomy" id="3900"/>
    <lineage>
        <taxon>Eukaryota</taxon>
        <taxon>Viridiplantae</taxon>
        <taxon>Streptophyta</taxon>
        <taxon>Embryophyta</taxon>
        <taxon>Tracheophyta</taxon>
        <taxon>Spermatophyta</taxon>
        <taxon>Magnoliopsida</taxon>
        <taxon>eudicotyledons</taxon>
        <taxon>Gunneridae</taxon>
        <taxon>Pentapetalae</taxon>
        <taxon>rosids</taxon>
        <taxon>fabids</taxon>
        <taxon>Fabales</taxon>
        <taxon>Fabaceae</taxon>
        <taxon>Papilionoideae</taxon>
        <taxon>50 kb inversion clade</taxon>
        <taxon>NPAAA clade</taxon>
        <taxon>Hologalegina</taxon>
        <taxon>IRL clade</taxon>
        <taxon>Trifolieae</taxon>
        <taxon>Trifolium</taxon>
    </lineage>
</organism>
<name>A0A2Z6PHC0_TRISU</name>
<accession>A0A2Z6PHC0</accession>
<keyword evidence="2" id="KW-1185">Reference proteome</keyword>
<dbReference type="EMBL" id="DF973999">
    <property type="protein sequence ID" value="GAU43867.1"/>
    <property type="molecule type" value="Genomic_DNA"/>
</dbReference>
<reference evidence="2" key="1">
    <citation type="journal article" date="2017" name="Front. Plant Sci.">
        <title>Climate Clever Clovers: New Paradigm to Reduce the Environmental Footprint of Ruminants by Breeding Low Methanogenic Forages Utilizing Haplotype Variation.</title>
        <authorList>
            <person name="Kaur P."/>
            <person name="Appels R."/>
            <person name="Bayer P.E."/>
            <person name="Keeble-Gagnere G."/>
            <person name="Wang J."/>
            <person name="Hirakawa H."/>
            <person name="Shirasawa K."/>
            <person name="Vercoe P."/>
            <person name="Stefanova K."/>
            <person name="Durmic Z."/>
            <person name="Nichols P."/>
            <person name="Revell C."/>
            <person name="Isobe S.N."/>
            <person name="Edwards D."/>
            <person name="Erskine W."/>
        </authorList>
    </citation>
    <scope>NUCLEOTIDE SEQUENCE [LARGE SCALE GENOMIC DNA]</scope>
    <source>
        <strain evidence="2">cv. Daliak</strain>
    </source>
</reference>
<proteinExistence type="predicted"/>
<sequence>MEQGDERMARTSDVHGVVEQQHLMQQPNSNGCHNIFYSILLTSFRGWGYMCTRDNVLNTIDNKTL</sequence>
<protein>
    <submittedName>
        <fullName evidence="1">Uncharacterized protein</fullName>
    </submittedName>
</protein>
<evidence type="ECO:0000313" key="2">
    <source>
        <dbReference type="Proteomes" id="UP000242715"/>
    </source>
</evidence>